<accession>A0A0F9CZY6</accession>
<reference evidence="1" key="1">
    <citation type="journal article" date="2015" name="Nature">
        <title>Complex archaea that bridge the gap between prokaryotes and eukaryotes.</title>
        <authorList>
            <person name="Spang A."/>
            <person name="Saw J.H."/>
            <person name="Jorgensen S.L."/>
            <person name="Zaremba-Niedzwiedzka K."/>
            <person name="Martijn J."/>
            <person name="Lind A.E."/>
            <person name="van Eijk R."/>
            <person name="Schleper C."/>
            <person name="Guy L."/>
            <person name="Ettema T.J."/>
        </authorList>
    </citation>
    <scope>NUCLEOTIDE SEQUENCE</scope>
</reference>
<dbReference type="EMBL" id="LAZR01031007">
    <property type="protein sequence ID" value="KKL54968.1"/>
    <property type="molecule type" value="Genomic_DNA"/>
</dbReference>
<protein>
    <submittedName>
        <fullName evidence="1">Uncharacterized protein</fullName>
    </submittedName>
</protein>
<organism evidence="1">
    <name type="scientific">marine sediment metagenome</name>
    <dbReference type="NCBI Taxonomy" id="412755"/>
    <lineage>
        <taxon>unclassified sequences</taxon>
        <taxon>metagenomes</taxon>
        <taxon>ecological metagenomes</taxon>
    </lineage>
</organism>
<evidence type="ECO:0000313" key="1">
    <source>
        <dbReference type="EMBL" id="KKL54968.1"/>
    </source>
</evidence>
<comment type="caution">
    <text evidence="1">The sequence shown here is derived from an EMBL/GenBank/DDBJ whole genome shotgun (WGS) entry which is preliminary data.</text>
</comment>
<sequence>MDTEYIKMADCPEIQSLRKYEDGNYFAFFVSGKWQTVVYTYGHCLPYEDGDYAVWLPTQAQLQRMVSGSAEIWGENVYIDALSRFIGFICQCKKGQRIKYTENIDGITSMEQLWLAFVMKVKHNKVWTGDKWEGK</sequence>
<name>A0A0F9CZY6_9ZZZZ</name>
<proteinExistence type="predicted"/>
<gene>
    <name evidence="1" type="ORF">LCGC14_2260110</name>
</gene>
<dbReference type="AlphaFoldDB" id="A0A0F9CZY6"/>